<dbReference type="HOGENOM" id="CLU_1391468_0_0_1"/>
<dbReference type="Pfam" id="PF05724">
    <property type="entry name" value="TPMT"/>
    <property type="match status" value="1"/>
</dbReference>
<dbReference type="InParanoid" id="K1PX88"/>
<keyword evidence="2 4" id="KW-0808">Transferase</keyword>
<dbReference type="GO" id="GO:0008119">
    <property type="term" value="F:thiopurine S-methyltransferase activity"/>
    <property type="evidence" value="ECO:0007669"/>
    <property type="project" value="TreeGrafter"/>
</dbReference>
<evidence type="ECO:0000313" key="4">
    <source>
        <dbReference type="EMBL" id="EKC23684.1"/>
    </source>
</evidence>
<dbReference type="PROSITE" id="PS51585">
    <property type="entry name" value="SAM_MT_TPMT"/>
    <property type="match status" value="1"/>
</dbReference>
<reference evidence="4" key="1">
    <citation type="journal article" date="2012" name="Nature">
        <title>The oyster genome reveals stress adaptation and complexity of shell formation.</title>
        <authorList>
            <person name="Zhang G."/>
            <person name="Fang X."/>
            <person name="Guo X."/>
            <person name="Li L."/>
            <person name="Luo R."/>
            <person name="Xu F."/>
            <person name="Yang P."/>
            <person name="Zhang L."/>
            <person name="Wang X."/>
            <person name="Qi H."/>
            <person name="Xiong Z."/>
            <person name="Que H."/>
            <person name="Xie Y."/>
            <person name="Holland P.W."/>
            <person name="Paps J."/>
            <person name="Zhu Y."/>
            <person name="Wu F."/>
            <person name="Chen Y."/>
            <person name="Wang J."/>
            <person name="Peng C."/>
            <person name="Meng J."/>
            <person name="Yang L."/>
            <person name="Liu J."/>
            <person name="Wen B."/>
            <person name="Zhang N."/>
            <person name="Huang Z."/>
            <person name="Zhu Q."/>
            <person name="Feng Y."/>
            <person name="Mount A."/>
            <person name="Hedgecock D."/>
            <person name="Xu Z."/>
            <person name="Liu Y."/>
            <person name="Domazet-Loso T."/>
            <person name="Du Y."/>
            <person name="Sun X."/>
            <person name="Zhang S."/>
            <person name="Liu B."/>
            <person name="Cheng P."/>
            <person name="Jiang X."/>
            <person name="Li J."/>
            <person name="Fan D."/>
            <person name="Wang W."/>
            <person name="Fu W."/>
            <person name="Wang T."/>
            <person name="Wang B."/>
            <person name="Zhang J."/>
            <person name="Peng Z."/>
            <person name="Li Y."/>
            <person name="Li N."/>
            <person name="Wang J."/>
            <person name="Chen M."/>
            <person name="He Y."/>
            <person name="Tan F."/>
            <person name="Song X."/>
            <person name="Zheng Q."/>
            <person name="Huang R."/>
            <person name="Yang H."/>
            <person name="Du X."/>
            <person name="Chen L."/>
            <person name="Yang M."/>
            <person name="Gaffney P.M."/>
            <person name="Wang S."/>
            <person name="Luo L."/>
            <person name="She Z."/>
            <person name="Ming Y."/>
            <person name="Huang W."/>
            <person name="Zhang S."/>
            <person name="Huang B."/>
            <person name="Zhang Y."/>
            <person name="Qu T."/>
            <person name="Ni P."/>
            <person name="Miao G."/>
            <person name="Wang J."/>
            <person name="Wang Q."/>
            <person name="Steinberg C.E."/>
            <person name="Wang H."/>
            <person name="Li N."/>
            <person name="Qian L."/>
            <person name="Zhang G."/>
            <person name="Li Y."/>
            <person name="Yang H."/>
            <person name="Liu X."/>
            <person name="Wang J."/>
            <person name="Yin Y."/>
            <person name="Wang J."/>
        </authorList>
    </citation>
    <scope>NUCLEOTIDE SEQUENCE [LARGE SCALE GENOMIC DNA]</scope>
    <source>
        <strain evidence="4">05x7-T-G4-1.051#20</strain>
    </source>
</reference>
<dbReference type="InterPro" id="IPR029063">
    <property type="entry name" value="SAM-dependent_MTases_sf"/>
</dbReference>
<evidence type="ECO:0000256" key="1">
    <source>
        <dbReference type="ARBA" id="ARBA00022603"/>
    </source>
</evidence>
<proteinExistence type="predicted"/>
<sequence>MIAAGCIILQSLTHEEFGVPAFRQELSAFLGADLRRQERHPSSTAGGPRLNDRRLPHPSGFDESLVKRSAIPWQRTNLPRLALNFGKNGGKNVKLDFIDLMSILDYSSRSLWEHGHTVVGVEAARPALEEFFEEHSIKYTASDLPDGLGSLLTSEDGRIKLYCCDLFKFNSDLEGSMNAVWDRGSLVAINREDRQR</sequence>
<dbReference type="PANTHER" id="PTHR10259">
    <property type="entry name" value="THIOPURINE S-METHYLTRANSFERASE"/>
    <property type="match status" value="1"/>
</dbReference>
<accession>K1PX88</accession>
<dbReference type="PANTHER" id="PTHR10259:SF11">
    <property type="entry name" value="THIOPURINE S-METHYLTRANSFERASE"/>
    <property type="match status" value="1"/>
</dbReference>
<gene>
    <name evidence="4" type="ORF">CGI_10013536</name>
</gene>
<dbReference type="EMBL" id="JH817732">
    <property type="protein sequence ID" value="EKC23684.1"/>
    <property type="molecule type" value="Genomic_DNA"/>
</dbReference>
<evidence type="ECO:0000256" key="3">
    <source>
        <dbReference type="ARBA" id="ARBA00022691"/>
    </source>
</evidence>
<name>K1PX88_MAGGI</name>
<keyword evidence="3" id="KW-0949">S-adenosyl-L-methionine</keyword>
<dbReference type="AlphaFoldDB" id="K1PX88"/>
<dbReference type="SUPFAM" id="SSF53335">
    <property type="entry name" value="S-adenosyl-L-methionine-dependent methyltransferases"/>
    <property type="match status" value="1"/>
</dbReference>
<evidence type="ECO:0000256" key="2">
    <source>
        <dbReference type="ARBA" id="ARBA00022679"/>
    </source>
</evidence>
<protein>
    <submittedName>
        <fullName evidence="4">Putative thiopurine S-methyltransferase</fullName>
    </submittedName>
</protein>
<dbReference type="GO" id="GO:0032259">
    <property type="term" value="P:methylation"/>
    <property type="evidence" value="ECO:0007669"/>
    <property type="project" value="UniProtKB-KW"/>
</dbReference>
<dbReference type="Gene3D" id="3.40.50.150">
    <property type="entry name" value="Vaccinia Virus protein VP39"/>
    <property type="match status" value="1"/>
</dbReference>
<dbReference type="InterPro" id="IPR008854">
    <property type="entry name" value="TPMT"/>
</dbReference>
<organism evidence="4">
    <name type="scientific">Magallana gigas</name>
    <name type="common">Pacific oyster</name>
    <name type="synonym">Crassostrea gigas</name>
    <dbReference type="NCBI Taxonomy" id="29159"/>
    <lineage>
        <taxon>Eukaryota</taxon>
        <taxon>Metazoa</taxon>
        <taxon>Spiralia</taxon>
        <taxon>Lophotrochozoa</taxon>
        <taxon>Mollusca</taxon>
        <taxon>Bivalvia</taxon>
        <taxon>Autobranchia</taxon>
        <taxon>Pteriomorphia</taxon>
        <taxon>Ostreida</taxon>
        <taxon>Ostreoidea</taxon>
        <taxon>Ostreidae</taxon>
        <taxon>Magallana</taxon>
    </lineage>
</organism>
<keyword evidence="1 4" id="KW-0489">Methyltransferase</keyword>